<dbReference type="Proteomes" id="UP000034189">
    <property type="component" value="Chromosome"/>
</dbReference>
<proteinExistence type="predicted"/>
<dbReference type="SUPFAM" id="SSF51735">
    <property type="entry name" value="NAD(P)-binding Rossmann-fold domains"/>
    <property type="match status" value="1"/>
</dbReference>
<name>A0A0F7FD04_PAEDU</name>
<dbReference type="InterPro" id="IPR006140">
    <property type="entry name" value="D-isomer_DH_NAD-bd"/>
</dbReference>
<dbReference type="OrthoDB" id="8840764at2"/>
<dbReference type="NCBIfam" id="NF006162">
    <property type="entry name" value="PRK08306.1"/>
    <property type="match status" value="1"/>
</dbReference>
<dbReference type="AlphaFoldDB" id="A0A0F7FD04"/>
<feature type="domain" description="D-isomer specific 2-hydroxyacid dehydrogenase NAD-binding" evidence="1">
    <location>
        <begin position="150"/>
        <end position="232"/>
    </location>
</feature>
<reference evidence="3 4" key="1">
    <citation type="submission" date="2015-03" db="EMBL/GenBank/DDBJ databases">
        <authorList>
            <person name="Abdul Halim M."/>
        </authorList>
    </citation>
    <scope>NUCLEOTIDE SEQUENCE [LARGE SCALE GENOMIC DNA]</scope>
    <source>
        <strain evidence="3 4">ATCC 35681</strain>
    </source>
</reference>
<dbReference type="Gene3D" id="3.40.50.720">
    <property type="entry name" value="NAD(P)-binding Rossmann-like Domain"/>
    <property type="match status" value="2"/>
</dbReference>
<evidence type="ECO:0000259" key="2">
    <source>
        <dbReference type="Pfam" id="PF16924"/>
    </source>
</evidence>
<evidence type="ECO:0000313" key="4">
    <source>
        <dbReference type="Proteomes" id="UP000034189"/>
    </source>
</evidence>
<dbReference type="PATRIC" id="fig|1333534.5.peg.4747"/>
<dbReference type="InterPro" id="IPR014215">
    <property type="entry name" value="Dipicolinic_acid_synth_A"/>
</dbReference>
<sequence>MLTGTQILIVGGDSRQLQVIKKLSELNATLCITGFESLKESFSGVQKVKMSLELFKQSRIVILPAGGTDMSGGVESTFSTNELKLTADVFESIPNDGMIISGAANAYLKNYCEMYKIKLVELFARDDVAILNSIPTAEGAIMMAIQNTDITIHGSTNVVLGLGRIGLTLARTLKGLGAKVKVGVREPDLFARAYETGLTPFYIEELHNHVQDADILFNTIPALVVTKNVISNMERSTLIIDVASKPGGTDFLFAEKYGIKAILAPGLPGIVAPRTAGRIIADAISQMLI</sequence>
<dbReference type="RefSeq" id="WP_036640968.1">
    <property type="nucleotide sequence ID" value="NZ_ASQQ01000428.1"/>
</dbReference>
<evidence type="ECO:0000313" key="3">
    <source>
        <dbReference type="EMBL" id="AKG36793.1"/>
    </source>
</evidence>
<dbReference type="NCBIfam" id="TIGR02853">
    <property type="entry name" value="spore_dpaA"/>
    <property type="match status" value="1"/>
</dbReference>
<dbReference type="InterPro" id="IPR036291">
    <property type="entry name" value="NAD(P)-bd_dom_sf"/>
</dbReference>
<protein>
    <submittedName>
        <fullName evidence="3">Dipicolinate synthase subunit A</fullName>
    </submittedName>
</protein>
<dbReference type="InterPro" id="IPR031629">
    <property type="entry name" value="DpaA_N"/>
</dbReference>
<dbReference type="Pfam" id="PF02826">
    <property type="entry name" value="2-Hacid_dh_C"/>
    <property type="match status" value="1"/>
</dbReference>
<feature type="domain" description="Dipicolinate synthase subunit A N-terminal" evidence="2">
    <location>
        <begin position="6"/>
        <end position="123"/>
    </location>
</feature>
<dbReference type="GO" id="GO:0051287">
    <property type="term" value="F:NAD binding"/>
    <property type="evidence" value="ECO:0007669"/>
    <property type="project" value="InterPro"/>
</dbReference>
<gene>
    <name evidence="3" type="ORF">VK70_21635</name>
</gene>
<organism evidence="3 4">
    <name type="scientific">Paenibacillus durus ATCC 35681</name>
    <dbReference type="NCBI Taxonomy" id="1333534"/>
    <lineage>
        <taxon>Bacteria</taxon>
        <taxon>Bacillati</taxon>
        <taxon>Bacillota</taxon>
        <taxon>Bacilli</taxon>
        <taxon>Bacillales</taxon>
        <taxon>Paenibacillaceae</taxon>
        <taxon>Paenibacillus</taxon>
    </lineage>
</organism>
<dbReference type="Pfam" id="PF16924">
    <property type="entry name" value="DpaA_N"/>
    <property type="match status" value="1"/>
</dbReference>
<reference evidence="3 4" key="2">
    <citation type="journal article" date="2016" name="Genome Announc.">
        <title>Genome Sequence of a Gram-Positive Diazotroph, Paenibacillus durus Type Strain ATCC 35681.</title>
        <authorList>
            <person name="Halim M.A."/>
            <person name="Rahman A.Y."/>
            <person name="Sim K.S."/>
            <person name="Yam H.C."/>
            <person name="Rahim A.A."/>
            <person name="Ghazali A.H."/>
            <person name="Najimudin N."/>
        </authorList>
    </citation>
    <scope>NUCLEOTIDE SEQUENCE [LARGE SCALE GENOMIC DNA]</scope>
    <source>
        <strain evidence="3 4">ATCC 35681</strain>
    </source>
</reference>
<dbReference type="HOGENOM" id="CLU_082687_0_0_9"/>
<evidence type="ECO:0000259" key="1">
    <source>
        <dbReference type="Pfam" id="PF02826"/>
    </source>
</evidence>
<accession>A0A0F7FD04</accession>
<dbReference type="EMBL" id="CP011114">
    <property type="protein sequence ID" value="AKG36793.1"/>
    <property type="molecule type" value="Genomic_DNA"/>
</dbReference>